<dbReference type="Proteomes" id="UP000051124">
    <property type="component" value="Unassembled WGS sequence"/>
</dbReference>
<sequence length="315" mass="34972">MSVRKMVVLGLKIVALTAIFFLCFAFAALISGISNLPAADSSVDAPDVGQEEVETPSTGVAQTLSSMLLMSFLITLALTYVILRSRWTGWKLVAAVFVTMYGLMTIMQQIESLFFLPGDVPSATIHRFFVMGAIVSGLFSTLSCLILGKMGRGTKSDVAHPRLVMPWSEWLWKLGGIVVAYMILYFTFGYFLAWRNPVLQAYYGGYDPGSFFAHMAGLLGRTPFIIPFQAARALLWTLFALPLIRMCRGGSWELRFGGGCVFAVWSSQLLLPNPFMPEAVARIHLVETASSNFIFGWIVGWLLDRHHSSPRELFR</sequence>
<feature type="transmembrane region" description="Helical" evidence="1">
    <location>
        <begin position="63"/>
        <end position="83"/>
    </location>
</feature>
<name>A0A0S7WHN3_UNCT6</name>
<gene>
    <name evidence="2" type="ORF">AMJ40_05085</name>
</gene>
<dbReference type="EMBL" id="LIZT01000049">
    <property type="protein sequence ID" value="KPJ49643.1"/>
    <property type="molecule type" value="Genomic_DNA"/>
</dbReference>
<feature type="transmembrane region" description="Helical" evidence="1">
    <location>
        <begin position="224"/>
        <end position="244"/>
    </location>
</feature>
<keyword evidence="1" id="KW-1133">Transmembrane helix</keyword>
<evidence type="ECO:0000313" key="2">
    <source>
        <dbReference type="EMBL" id="KPJ49643.1"/>
    </source>
</evidence>
<organism evidence="2 3">
    <name type="scientific">candidate division TA06 bacterium DG_26</name>
    <dbReference type="NCBI Taxonomy" id="1703771"/>
    <lineage>
        <taxon>Bacteria</taxon>
        <taxon>Bacteria division TA06</taxon>
    </lineage>
</organism>
<feature type="transmembrane region" description="Helical" evidence="1">
    <location>
        <begin position="170"/>
        <end position="193"/>
    </location>
</feature>
<keyword evidence="1" id="KW-0472">Membrane</keyword>
<proteinExistence type="predicted"/>
<feature type="transmembrane region" description="Helical" evidence="1">
    <location>
        <begin position="281"/>
        <end position="303"/>
    </location>
</feature>
<protein>
    <submittedName>
        <fullName evidence="2">Uncharacterized protein</fullName>
    </submittedName>
</protein>
<feature type="transmembrane region" description="Helical" evidence="1">
    <location>
        <begin position="90"/>
        <end position="108"/>
    </location>
</feature>
<evidence type="ECO:0000256" key="1">
    <source>
        <dbReference type="SAM" id="Phobius"/>
    </source>
</evidence>
<feature type="transmembrane region" description="Helical" evidence="1">
    <location>
        <begin position="256"/>
        <end position="275"/>
    </location>
</feature>
<keyword evidence="1" id="KW-0812">Transmembrane</keyword>
<comment type="caution">
    <text evidence="2">The sequence shown here is derived from an EMBL/GenBank/DDBJ whole genome shotgun (WGS) entry which is preliminary data.</text>
</comment>
<accession>A0A0S7WHN3</accession>
<evidence type="ECO:0000313" key="3">
    <source>
        <dbReference type="Proteomes" id="UP000051124"/>
    </source>
</evidence>
<feature type="transmembrane region" description="Helical" evidence="1">
    <location>
        <begin position="128"/>
        <end position="149"/>
    </location>
</feature>
<reference evidence="2 3" key="1">
    <citation type="journal article" date="2015" name="Microbiome">
        <title>Genomic resolution of linkages in carbon, nitrogen, and sulfur cycling among widespread estuary sediment bacteria.</title>
        <authorList>
            <person name="Baker B.J."/>
            <person name="Lazar C.S."/>
            <person name="Teske A.P."/>
            <person name="Dick G.J."/>
        </authorList>
    </citation>
    <scope>NUCLEOTIDE SEQUENCE [LARGE SCALE GENOMIC DNA]</scope>
    <source>
        <strain evidence="2">DG_26</strain>
    </source>
</reference>
<dbReference type="AlphaFoldDB" id="A0A0S7WHN3"/>